<name>A0A9D5M082_9FIRM</name>
<sequence length="49" mass="4953">MKKGLQKFLAAALAALGLIMMVGGGIFGGEAAIVLQKAIYVCLECIGIG</sequence>
<keyword evidence="2" id="KW-1185">Reference proteome</keyword>
<accession>A0A9D5M082</accession>
<organism evidence="1 2">
    <name type="scientific">Ructibacterium gallinarum</name>
    <dbReference type="NCBI Taxonomy" id="2779355"/>
    <lineage>
        <taxon>Bacteria</taxon>
        <taxon>Bacillati</taxon>
        <taxon>Bacillota</taxon>
        <taxon>Clostridia</taxon>
        <taxon>Eubacteriales</taxon>
        <taxon>Oscillospiraceae</taxon>
        <taxon>Ructibacterium</taxon>
    </lineage>
</organism>
<evidence type="ECO:0000313" key="1">
    <source>
        <dbReference type="EMBL" id="MBE5039870.1"/>
    </source>
</evidence>
<dbReference type="Proteomes" id="UP000806542">
    <property type="component" value="Unassembled WGS sequence"/>
</dbReference>
<dbReference type="InterPro" id="IPR047708">
    <property type="entry name" value="CD1871A-like"/>
</dbReference>
<dbReference type="AlphaFoldDB" id="A0A9D5M082"/>
<protein>
    <submittedName>
        <fullName evidence="1">Thioredoxin</fullName>
    </submittedName>
</protein>
<reference evidence="1" key="1">
    <citation type="submission" date="2020-10" db="EMBL/GenBank/DDBJ databases">
        <title>ChiBAC.</title>
        <authorList>
            <person name="Zenner C."/>
            <person name="Hitch T.C.A."/>
            <person name="Clavel T."/>
        </authorList>
    </citation>
    <scope>NUCLEOTIDE SEQUENCE</scope>
    <source>
        <strain evidence="1">DSM 107454</strain>
    </source>
</reference>
<gene>
    <name evidence="1" type="ORF">INF28_05255</name>
</gene>
<dbReference type="NCBIfam" id="NF040920">
    <property type="entry name" value="CD1871A_fam"/>
    <property type="match status" value="1"/>
</dbReference>
<evidence type="ECO:0000313" key="2">
    <source>
        <dbReference type="Proteomes" id="UP000806542"/>
    </source>
</evidence>
<dbReference type="RefSeq" id="WP_226392419.1">
    <property type="nucleotide sequence ID" value="NZ_JADCKB010000008.1"/>
</dbReference>
<comment type="caution">
    <text evidence="1">The sequence shown here is derived from an EMBL/GenBank/DDBJ whole genome shotgun (WGS) entry which is preliminary data.</text>
</comment>
<proteinExistence type="predicted"/>
<dbReference type="EMBL" id="JADCKB010000008">
    <property type="protein sequence ID" value="MBE5039870.1"/>
    <property type="molecule type" value="Genomic_DNA"/>
</dbReference>